<dbReference type="EMBL" id="KZ293665">
    <property type="protein sequence ID" value="PBK90519.1"/>
    <property type="molecule type" value="Genomic_DNA"/>
</dbReference>
<dbReference type="InParanoid" id="A0A2H3D5K5"/>
<proteinExistence type="predicted"/>
<protein>
    <recommendedName>
        <fullName evidence="1">DDE-1 domain-containing protein</fullName>
    </recommendedName>
</protein>
<evidence type="ECO:0000313" key="3">
    <source>
        <dbReference type="Proteomes" id="UP000217790"/>
    </source>
</evidence>
<organism evidence="2 3">
    <name type="scientific">Armillaria gallica</name>
    <name type="common">Bulbous honey fungus</name>
    <name type="synonym">Armillaria bulbosa</name>
    <dbReference type="NCBI Taxonomy" id="47427"/>
    <lineage>
        <taxon>Eukaryota</taxon>
        <taxon>Fungi</taxon>
        <taxon>Dikarya</taxon>
        <taxon>Basidiomycota</taxon>
        <taxon>Agaricomycotina</taxon>
        <taxon>Agaricomycetes</taxon>
        <taxon>Agaricomycetidae</taxon>
        <taxon>Agaricales</taxon>
        <taxon>Marasmiineae</taxon>
        <taxon>Physalacriaceae</taxon>
        <taxon>Armillaria</taxon>
    </lineage>
</organism>
<dbReference type="OMA" id="HQDMINE"/>
<reference evidence="3" key="1">
    <citation type="journal article" date="2017" name="Nat. Ecol. Evol.">
        <title>Genome expansion and lineage-specific genetic innovations in the forest pathogenic fungi Armillaria.</title>
        <authorList>
            <person name="Sipos G."/>
            <person name="Prasanna A.N."/>
            <person name="Walter M.C."/>
            <person name="O'Connor E."/>
            <person name="Balint B."/>
            <person name="Krizsan K."/>
            <person name="Kiss B."/>
            <person name="Hess J."/>
            <person name="Varga T."/>
            <person name="Slot J."/>
            <person name="Riley R."/>
            <person name="Boka B."/>
            <person name="Rigling D."/>
            <person name="Barry K."/>
            <person name="Lee J."/>
            <person name="Mihaltcheva S."/>
            <person name="LaButti K."/>
            <person name="Lipzen A."/>
            <person name="Waldron R."/>
            <person name="Moloney N.M."/>
            <person name="Sperisen C."/>
            <person name="Kredics L."/>
            <person name="Vagvoelgyi C."/>
            <person name="Patrignani A."/>
            <person name="Fitzpatrick D."/>
            <person name="Nagy I."/>
            <person name="Doyle S."/>
            <person name="Anderson J.B."/>
            <person name="Grigoriev I.V."/>
            <person name="Gueldener U."/>
            <person name="Muensterkoetter M."/>
            <person name="Nagy L.G."/>
        </authorList>
    </citation>
    <scope>NUCLEOTIDE SEQUENCE [LARGE SCALE GENOMIC DNA]</scope>
    <source>
        <strain evidence="3">Ar21-2</strain>
    </source>
</reference>
<evidence type="ECO:0000259" key="1">
    <source>
        <dbReference type="Pfam" id="PF03184"/>
    </source>
</evidence>
<dbReference type="GO" id="GO:0003676">
    <property type="term" value="F:nucleic acid binding"/>
    <property type="evidence" value="ECO:0007669"/>
    <property type="project" value="InterPro"/>
</dbReference>
<gene>
    <name evidence="2" type="ORF">ARMGADRAFT_1082775</name>
</gene>
<dbReference type="OrthoDB" id="3257623at2759"/>
<dbReference type="AlphaFoldDB" id="A0A2H3D5K5"/>
<dbReference type="Pfam" id="PF03184">
    <property type="entry name" value="DDE_1"/>
    <property type="match status" value="1"/>
</dbReference>
<keyword evidence="3" id="KW-1185">Reference proteome</keyword>
<accession>A0A2H3D5K5</accession>
<dbReference type="InterPro" id="IPR004875">
    <property type="entry name" value="DDE_SF_endonuclease_dom"/>
</dbReference>
<dbReference type="Proteomes" id="UP000217790">
    <property type="component" value="Unassembled WGS sequence"/>
</dbReference>
<name>A0A2H3D5K5_ARMGA</name>
<feature type="domain" description="DDE-1" evidence="1">
    <location>
        <begin position="7"/>
        <end position="100"/>
    </location>
</feature>
<evidence type="ECO:0000313" key="2">
    <source>
        <dbReference type="EMBL" id="PBK90519.1"/>
    </source>
</evidence>
<sequence>MKEWIIHILIPYYKSVLKANTDFPCDQKCILFIDIYPVHTSKDFMAYVYNEHPFIILIFVPGNFTGAFQPADVGLQHVSKHHLKQTLFKFLVEEQQKQVAKGIDPAAVKIATGLPKLHDASVTGLVELYDFMTGPYGCDVVKKVWEKCIAEEWCLLAECLTS</sequence>